<dbReference type="Proteomes" id="UP000271889">
    <property type="component" value="Unassembled WGS sequence"/>
</dbReference>
<keyword evidence="2" id="KW-1185">Reference proteome</keyword>
<accession>A0A3P7M999</accession>
<gene>
    <name evidence="1" type="ORF">CGOC_LOCUS10275</name>
</gene>
<evidence type="ECO:0000313" key="1">
    <source>
        <dbReference type="EMBL" id="VDN26025.1"/>
    </source>
</evidence>
<sequence>MGSKRTPSLASQCAHLEHRFRTRSGAFSCVSIPKIVLQETSIHRGEFVIWCKNKLILHDLYNVNLRAIREVIWDWYCGRQKDIPHTEIAFAGAPPNLEEFLDKISHKITEEDEDGRYVLLKRPLDGEMKKLLVPSGESRLIISDYYDGLP</sequence>
<dbReference type="EMBL" id="UYRV01110477">
    <property type="protein sequence ID" value="VDN26025.1"/>
    <property type="molecule type" value="Genomic_DNA"/>
</dbReference>
<dbReference type="AlphaFoldDB" id="A0A3P7M999"/>
<reference evidence="1 2" key="1">
    <citation type="submission" date="2018-11" db="EMBL/GenBank/DDBJ databases">
        <authorList>
            <consortium name="Pathogen Informatics"/>
        </authorList>
    </citation>
    <scope>NUCLEOTIDE SEQUENCE [LARGE SCALE GENOMIC DNA]</scope>
</reference>
<proteinExistence type="predicted"/>
<evidence type="ECO:0000313" key="2">
    <source>
        <dbReference type="Proteomes" id="UP000271889"/>
    </source>
</evidence>
<protein>
    <submittedName>
        <fullName evidence="1">Uncharacterized protein</fullName>
    </submittedName>
</protein>
<organism evidence="1 2">
    <name type="scientific">Cylicostephanus goldi</name>
    <name type="common">Nematode worm</name>
    <dbReference type="NCBI Taxonomy" id="71465"/>
    <lineage>
        <taxon>Eukaryota</taxon>
        <taxon>Metazoa</taxon>
        <taxon>Ecdysozoa</taxon>
        <taxon>Nematoda</taxon>
        <taxon>Chromadorea</taxon>
        <taxon>Rhabditida</taxon>
        <taxon>Rhabditina</taxon>
        <taxon>Rhabditomorpha</taxon>
        <taxon>Strongyloidea</taxon>
        <taxon>Strongylidae</taxon>
        <taxon>Cylicostephanus</taxon>
    </lineage>
</organism>
<name>A0A3P7M999_CYLGO</name>